<gene>
    <name evidence="2" type="ORF">IO99_00605</name>
</gene>
<organism evidence="2 3">
    <name type="scientific">Clostridium sulfidigenes</name>
    <dbReference type="NCBI Taxonomy" id="318464"/>
    <lineage>
        <taxon>Bacteria</taxon>
        <taxon>Bacillati</taxon>
        <taxon>Bacillota</taxon>
        <taxon>Clostridia</taxon>
        <taxon>Eubacteriales</taxon>
        <taxon>Clostridiaceae</taxon>
        <taxon>Clostridium</taxon>
    </lineage>
</organism>
<reference evidence="2 3" key="1">
    <citation type="submission" date="2014-07" db="EMBL/GenBank/DDBJ databases">
        <title>Draft genome of Clostridium sulfidigenes 113A isolated from sediments associated with methane hydrate from Krishna Godavari basin.</title>
        <authorList>
            <person name="Honkalas V.S."/>
            <person name="Dabir A.P."/>
            <person name="Arora P."/>
            <person name="Dhakephalkar P.K."/>
        </authorList>
    </citation>
    <scope>NUCLEOTIDE SEQUENCE [LARGE SCALE GENOMIC DNA]</scope>
    <source>
        <strain evidence="2 3">113A</strain>
    </source>
</reference>
<dbReference type="InterPro" id="IPR010064">
    <property type="entry name" value="HK97-gp10_tail"/>
</dbReference>
<comment type="caution">
    <text evidence="2">The sequence shown here is derived from an EMBL/GenBank/DDBJ whole genome shotgun (WGS) entry which is preliminary data.</text>
</comment>
<name>A0A084JIC7_9CLOT</name>
<keyword evidence="1" id="KW-0175">Coiled coil</keyword>
<evidence type="ECO:0000313" key="2">
    <source>
        <dbReference type="EMBL" id="KEZ88711.1"/>
    </source>
</evidence>
<evidence type="ECO:0000256" key="1">
    <source>
        <dbReference type="SAM" id="Coils"/>
    </source>
</evidence>
<evidence type="ECO:0008006" key="4">
    <source>
        <dbReference type="Google" id="ProtNLM"/>
    </source>
</evidence>
<dbReference type="eggNOG" id="ENOG5033944">
    <property type="taxonomic scope" value="Bacteria"/>
</dbReference>
<keyword evidence="3" id="KW-1185">Reference proteome</keyword>
<accession>A0A084JIC7</accession>
<dbReference type="Proteomes" id="UP000028542">
    <property type="component" value="Unassembled WGS sequence"/>
</dbReference>
<dbReference type="STRING" id="318464.IO99_00605"/>
<feature type="coiled-coil region" evidence="1">
    <location>
        <begin position="5"/>
        <end position="32"/>
    </location>
</feature>
<dbReference type="RefSeq" id="WP_035129024.1">
    <property type="nucleotide sequence ID" value="NZ_JPMD01000001.1"/>
</dbReference>
<dbReference type="Pfam" id="PF04883">
    <property type="entry name" value="HK97-gp10_like"/>
    <property type="match status" value="1"/>
</dbReference>
<dbReference type="AlphaFoldDB" id="A0A084JIC7"/>
<protein>
    <recommendedName>
        <fullName evidence="4">HK97 gp10 family phage protein</fullName>
    </recommendedName>
</protein>
<evidence type="ECO:0000313" key="3">
    <source>
        <dbReference type="Proteomes" id="UP000028542"/>
    </source>
</evidence>
<dbReference type="EMBL" id="JPMD01000001">
    <property type="protein sequence ID" value="KEZ88711.1"/>
    <property type="molecule type" value="Genomic_DNA"/>
</dbReference>
<sequence length="136" mass="15619">MGSNARRNKAAIDQYRKELESMVKDIKEIDKKVLNKSLNIGLREVKRITPVKSGHMRENWFTNPVKESYDGVSKELFNIADYASYVNYGHRIVSNGKTKGFVKGKFILEIAITKVDKAMVEEFKKAVEEVNRKHGK</sequence>
<proteinExistence type="predicted"/>